<dbReference type="SUPFAM" id="SSF50939">
    <property type="entry name" value="Sialidases"/>
    <property type="match status" value="1"/>
</dbReference>
<dbReference type="InterPro" id="IPR036278">
    <property type="entry name" value="Sialidase_sf"/>
</dbReference>
<gene>
    <name evidence="2" type="ORF">SUNI508_01398</name>
</gene>
<evidence type="ECO:0000313" key="3">
    <source>
        <dbReference type="Proteomes" id="UP001408356"/>
    </source>
</evidence>
<reference evidence="2 3" key="1">
    <citation type="journal article" date="2024" name="J. Plant Pathol.">
        <title>Sequence and assembly of the genome of Seiridium unicorne, isolate CBS 538.82, causal agent of cypress canker disease.</title>
        <authorList>
            <person name="Scali E."/>
            <person name="Rocca G.D."/>
            <person name="Danti R."/>
            <person name="Garbelotto M."/>
            <person name="Barberini S."/>
            <person name="Baroncelli R."/>
            <person name="Emiliani G."/>
        </authorList>
    </citation>
    <scope>NUCLEOTIDE SEQUENCE [LARGE SCALE GENOMIC DNA]</scope>
    <source>
        <strain evidence="2 3">BM-138-508</strain>
    </source>
</reference>
<feature type="signal peptide" evidence="1">
    <location>
        <begin position="1"/>
        <end position="24"/>
    </location>
</feature>
<keyword evidence="1" id="KW-0732">Signal</keyword>
<protein>
    <submittedName>
        <fullName evidence="2">Sialidase</fullName>
    </submittedName>
</protein>
<dbReference type="PANTHER" id="PTHR38792">
    <property type="entry name" value="BNR/ASP-BOX REPEAT DOMAIN PROTEIN (AFU_ORTHOLOGUE AFUA_7G06430)-RELATED"/>
    <property type="match status" value="1"/>
</dbReference>
<dbReference type="CDD" id="cd15482">
    <property type="entry name" value="Sialidase_non-viral"/>
    <property type="match status" value="1"/>
</dbReference>
<name>A0ABR2UTL9_9PEZI</name>
<keyword evidence="3" id="KW-1185">Reference proteome</keyword>
<dbReference type="EMBL" id="JARVKF010000396">
    <property type="protein sequence ID" value="KAK9417641.1"/>
    <property type="molecule type" value="Genomic_DNA"/>
</dbReference>
<accession>A0ABR2UTL9</accession>
<dbReference type="Gene3D" id="2.120.10.10">
    <property type="match status" value="1"/>
</dbReference>
<dbReference type="PANTHER" id="PTHR38792:SF3">
    <property type="entry name" value="BNR_ASP-BOX REPEAT DOMAIN PROTEIN (AFU_ORTHOLOGUE AFUA_7G06430)-RELATED"/>
    <property type="match status" value="1"/>
</dbReference>
<evidence type="ECO:0000256" key="1">
    <source>
        <dbReference type="SAM" id="SignalP"/>
    </source>
</evidence>
<organism evidence="2 3">
    <name type="scientific">Seiridium unicorne</name>
    <dbReference type="NCBI Taxonomy" id="138068"/>
    <lineage>
        <taxon>Eukaryota</taxon>
        <taxon>Fungi</taxon>
        <taxon>Dikarya</taxon>
        <taxon>Ascomycota</taxon>
        <taxon>Pezizomycotina</taxon>
        <taxon>Sordariomycetes</taxon>
        <taxon>Xylariomycetidae</taxon>
        <taxon>Amphisphaeriales</taxon>
        <taxon>Sporocadaceae</taxon>
        <taxon>Seiridium</taxon>
    </lineage>
</organism>
<dbReference type="Proteomes" id="UP001408356">
    <property type="component" value="Unassembled WGS sequence"/>
</dbReference>
<evidence type="ECO:0000313" key="2">
    <source>
        <dbReference type="EMBL" id="KAK9417641.1"/>
    </source>
</evidence>
<proteinExistence type="predicted"/>
<feature type="chain" id="PRO_5046819633" evidence="1">
    <location>
        <begin position="25"/>
        <end position="383"/>
    </location>
</feature>
<comment type="caution">
    <text evidence="2">The sequence shown here is derived from an EMBL/GenBank/DDBJ whole genome shotgun (WGS) entry which is preliminary data.</text>
</comment>
<sequence length="383" mass="42287">MFMEPFLQTALLLLLSCLPFLASCRSIPKVEYQDLSPRNLSTTSIKIQPVQASNNSYVRAVQLSDNSLLLSYTHSDGAARTIETLRSTDDGQSFKPYGEIVHRDSNADMENIFLLEVGHTKPPTVLAAFRNHDRNDDGDYTWFRITVCRSKDGGKSWKFASQAVEFSAESTGGLGIWEPFMRIGEGGKIEMTYSGELATDNQETFKTVSEDGSTWSQPVNLKIHDESKKLRDGMQGIVKVKDQKNGTDALVMVFETTSRGESMFNVEYAVSYDGGLSYTDRDVVYMPADTKQAGSPQIVNVGDYGLAVLFMTDESTSTQDWPSAAQVKSVTSDGLKDGKIEWSTTPETVGDADSHWPGLLGFDGKVFGTYDQSGVIHGRFLDF</sequence>